<accession>A0A923E5M3</accession>
<feature type="transmembrane region" description="Helical" evidence="5">
    <location>
        <begin position="357"/>
        <end position="381"/>
    </location>
</feature>
<evidence type="ECO:0000256" key="4">
    <source>
        <dbReference type="ARBA" id="ARBA00023136"/>
    </source>
</evidence>
<keyword evidence="7" id="KW-0436">Ligase</keyword>
<evidence type="ECO:0000259" key="6">
    <source>
        <dbReference type="Pfam" id="PF04932"/>
    </source>
</evidence>
<evidence type="ECO:0000256" key="1">
    <source>
        <dbReference type="ARBA" id="ARBA00004141"/>
    </source>
</evidence>
<dbReference type="InterPro" id="IPR007016">
    <property type="entry name" value="O-antigen_ligase-rel_domated"/>
</dbReference>
<feature type="transmembrane region" description="Helical" evidence="5">
    <location>
        <begin position="80"/>
        <end position="98"/>
    </location>
</feature>
<dbReference type="PANTHER" id="PTHR37422">
    <property type="entry name" value="TEICHURONIC ACID BIOSYNTHESIS PROTEIN TUAE"/>
    <property type="match status" value="1"/>
</dbReference>
<dbReference type="InterPro" id="IPR051533">
    <property type="entry name" value="WaaL-like"/>
</dbReference>
<keyword evidence="4 5" id="KW-0472">Membrane</keyword>
<feature type="transmembrane region" description="Helical" evidence="5">
    <location>
        <begin position="219"/>
        <end position="235"/>
    </location>
</feature>
<comment type="subcellular location">
    <subcellularLocation>
        <location evidence="1">Membrane</location>
        <topology evidence="1">Multi-pass membrane protein</topology>
    </subcellularLocation>
</comment>
<feature type="transmembrane region" description="Helical" evidence="5">
    <location>
        <begin position="195"/>
        <end position="212"/>
    </location>
</feature>
<protein>
    <submittedName>
        <fullName evidence="7">O-antigen ligase</fullName>
    </submittedName>
</protein>
<feature type="transmembrane region" description="Helical" evidence="5">
    <location>
        <begin position="104"/>
        <end position="122"/>
    </location>
</feature>
<reference evidence="7" key="1">
    <citation type="submission" date="2020-08" db="EMBL/GenBank/DDBJ databases">
        <title>Sequencing the genomes of 1000 actinobacteria strains.</title>
        <authorList>
            <person name="Klenk H.-P."/>
        </authorList>
    </citation>
    <scope>NUCLEOTIDE SEQUENCE</scope>
    <source>
        <strain evidence="7">DSM 10695</strain>
    </source>
</reference>
<dbReference type="PANTHER" id="PTHR37422:SF13">
    <property type="entry name" value="LIPOPOLYSACCHARIDE BIOSYNTHESIS PROTEIN PA4999-RELATED"/>
    <property type="match status" value="1"/>
</dbReference>
<keyword evidence="8" id="KW-1185">Reference proteome</keyword>
<sequence>MNDMTTKRRSPRARLSSLMNDARTFDLLAICLLFFGFAGQGIRNIVGFNGSGVVMVVLFVPFVGAFIASGASILKRPQPVTTLLYVLVCALSTAWSVYPIRTATTALVTMGITATGLMIAAARPLDRFIDLLIRSFQSVLVVSYAFELFVSLIWRSEFAPIPMLMDAQIPKLYYWSNNALFHGGPIQGFMGNRNPLAFVALLLIISLAVRWAAERRRTASTLLWIGLSILTLALTRSGTVTVALVVCALAGLAFILVAAVPERARPGVVFSLVGLAMVATAFAVAAHEHVTSLLGKSPDLTGRADIWRALIPMWRERPILGWGWTIGYPTELPVFAHFIPREDGSPTTQAHNAYIEALFLTGVLGAVLVTLAVLTLLIGTCLHAVQRIDADRLRVAPAILTVALVVQSTVESRLLYEGNWMLFVVLAAYLAVDRPFHEHWAKRRLRSEQRSPADFDTLRKA</sequence>
<feature type="transmembrane region" description="Helical" evidence="5">
    <location>
        <begin position="131"/>
        <end position="154"/>
    </location>
</feature>
<keyword evidence="3 5" id="KW-1133">Transmembrane helix</keyword>
<dbReference type="AlphaFoldDB" id="A0A923E5M3"/>
<evidence type="ECO:0000256" key="2">
    <source>
        <dbReference type="ARBA" id="ARBA00022692"/>
    </source>
</evidence>
<name>A0A923E5M3_9ACTO</name>
<feature type="transmembrane region" description="Helical" evidence="5">
    <location>
        <begin position="267"/>
        <end position="286"/>
    </location>
</feature>
<keyword evidence="2 5" id="KW-0812">Transmembrane</keyword>
<comment type="caution">
    <text evidence="7">The sequence shown here is derived from an EMBL/GenBank/DDBJ whole genome shotgun (WGS) entry which is preliminary data.</text>
</comment>
<dbReference type="GO" id="GO:0016020">
    <property type="term" value="C:membrane"/>
    <property type="evidence" value="ECO:0007669"/>
    <property type="project" value="UniProtKB-SubCell"/>
</dbReference>
<evidence type="ECO:0000313" key="7">
    <source>
        <dbReference type="EMBL" id="MBB6334570.1"/>
    </source>
</evidence>
<dbReference type="GO" id="GO:0016874">
    <property type="term" value="F:ligase activity"/>
    <property type="evidence" value="ECO:0007669"/>
    <property type="project" value="UniProtKB-KW"/>
</dbReference>
<evidence type="ECO:0000256" key="3">
    <source>
        <dbReference type="ARBA" id="ARBA00022989"/>
    </source>
</evidence>
<feature type="transmembrane region" description="Helical" evidence="5">
    <location>
        <begin position="241"/>
        <end position="260"/>
    </location>
</feature>
<dbReference type="Proteomes" id="UP000617426">
    <property type="component" value="Unassembled WGS sequence"/>
</dbReference>
<organism evidence="7 8">
    <name type="scientific">Schaalia hyovaginalis</name>
    <dbReference type="NCBI Taxonomy" id="29316"/>
    <lineage>
        <taxon>Bacteria</taxon>
        <taxon>Bacillati</taxon>
        <taxon>Actinomycetota</taxon>
        <taxon>Actinomycetes</taxon>
        <taxon>Actinomycetales</taxon>
        <taxon>Actinomycetaceae</taxon>
        <taxon>Schaalia</taxon>
    </lineage>
</organism>
<feature type="domain" description="O-antigen ligase-related" evidence="6">
    <location>
        <begin position="227"/>
        <end position="369"/>
    </location>
</feature>
<proteinExistence type="predicted"/>
<evidence type="ECO:0000313" key="8">
    <source>
        <dbReference type="Proteomes" id="UP000617426"/>
    </source>
</evidence>
<gene>
    <name evidence="7" type="ORF">HD592_001135</name>
</gene>
<dbReference type="EMBL" id="JACHMK010000001">
    <property type="protein sequence ID" value="MBB6334570.1"/>
    <property type="molecule type" value="Genomic_DNA"/>
</dbReference>
<feature type="transmembrane region" description="Helical" evidence="5">
    <location>
        <begin position="53"/>
        <end position="73"/>
    </location>
</feature>
<dbReference type="Pfam" id="PF04932">
    <property type="entry name" value="Wzy_C"/>
    <property type="match status" value="1"/>
</dbReference>
<evidence type="ECO:0000256" key="5">
    <source>
        <dbReference type="SAM" id="Phobius"/>
    </source>
</evidence>